<keyword evidence="1" id="KW-0472">Membrane</keyword>
<feature type="transmembrane region" description="Helical" evidence="1">
    <location>
        <begin position="16"/>
        <end position="39"/>
    </location>
</feature>
<evidence type="ECO:0000313" key="3">
    <source>
        <dbReference type="Proteomes" id="UP000707356"/>
    </source>
</evidence>
<evidence type="ECO:0000313" key="2">
    <source>
        <dbReference type="EMBL" id="MBW4465183.1"/>
    </source>
</evidence>
<accession>A0A951P9L0</accession>
<keyword evidence="1" id="KW-0812">Transmembrane</keyword>
<keyword evidence="1" id="KW-1133">Transmembrane helix</keyword>
<reference evidence="2" key="2">
    <citation type="journal article" date="2022" name="Microbiol. Resour. Announc.">
        <title>Metagenome Sequencing to Explore Phylogenomics of Terrestrial Cyanobacteria.</title>
        <authorList>
            <person name="Ward R.D."/>
            <person name="Stajich J.E."/>
            <person name="Johansen J.R."/>
            <person name="Huntemann M."/>
            <person name="Clum A."/>
            <person name="Foster B."/>
            <person name="Foster B."/>
            <person name="Roux S."/>
            <person name="Palaniappan K."/>
            <person name="Varghese N."/>
            <person name="Mukherjee S."/>
            <person name="Reddy T.B.K."/>
            <person name="Daum C."/>
            <person name="Copeland A."/>
            <person name="Chen I.A."/>
            <person name="Ivanova N.N."/>
            <person name="Kyrpides N.C."/>
            <person name="Shapiro N."/>
            <person name="Eloe-Fadrosh E.A."/>
            <person name="Pietrasiak N."/>
        </authorList>
    </citation>
    <scope>NUCLEOTIDE SEQUENCE</scope>
    <source>
        <strain evidence="2">GSE-TBD4-15B</strain>
    </source>
</reference>
<comment type="caution">
    <text evidence="2">The sequence shown here is derived from an EMBL/GenBank/DDBJ whole genome shotgun (WGS) entry which is preliminary data.</text>
</comment>
<reference evidence="2" key="1">
    <citation type="submission" date="2021-05" db="EMBL/GenBank/DDBJ databases">
        <authorList>
            <person name="Pietrasiak N."/>
            <person name="Ward R."/>
            <person name="Stajich J.E."/>
            <person name="Kurbessoian T."/>
        </authorList>
    </citation>
    <scope>NUCLEOTIDE SEQUENCE</scope>
    <source>
        <strain evidence="2">GSE-TBD4-15B</strain>
    </source>
</reference>
<proteinExistence type="predicted"/>
<dbReference type="EMBL" id="JAHHHV010000033">
    <property type="protein sequence ID" value="MBW4465183.1"/>
    <property type="molecule type" value="Genomic_DNA"/>
</dbReference>
<dbReference type="Proteomes" id="UP000707356">
    <property type="component" value="Unassembled WGS sequence"/>
</dbReference>
<gene>
    <name evidence="2" type="ORF">KME07_07040</name>
</gene>
<name>A0A951P9L0_9CYAN</name>
<organism evidence="2 3">
    <name type="scientific">Pegethrix bostrychoides GSE-TBD4-15B</name>
    <dbReference type="NCBI Taxonomy" id="2839662"/>
    <lineage>
        <taxon>Bacteria</taxon>
        <taxon>Bacillati</taxon>
        <taxon>Cyanobacteriota</taxon>
        <taxon>Cyanophyceae</taxon>
        <taxon>Oculatellales</taxon>
        <taxon>Oculatellaceae</taxon>
        <taxon>Pegethrix</taxon>
    </lineage>
</organism>
<protein>
    <submittedName>
        <fullName evidence="2">Uncharacterized protein</fullName>
    </submittedName>
</protein>
<dbReference type="AlphaFoldDB" id="A0A951P9L0"/>
<sequence length="128" mass="14554">MRQISKYWLRGLGLEFWLPLPLIALVFWLSCSLMSAQVLSRSYGAADKLQADTQLEVYVSVNIATIKAVIDRAQGTTQLEVQTTESNLRKLEFTFPVTDTNQLESTIAQELGLSRQDVRKLVRYEITD</sequence>
<dbReference type="PROSITE" id="PS51257">
    <property type="entry name" value="PROKAR_LIPOPROTEIN"/>
    <property type="match status" value="1"/>
</dbReference>
<evidence type="ECO:0000256" key="1">
    <source>
        <dbReference type="SAM" id="Phobius"/>
    </source>
</evidence>